<organism evidence="10 11">
    <name type="scientific">Pseudomonas extremaustralis</name>
    <dbReference type="NCBI Taxonomy" id="359110"/>
    <lineage>
        <taxon>Bacteria</taxon>
        <taxon>Pseudomonadati</taxon>
        <taxon>Pseudomonadota</taxon>
        <taxon>Gammaproteobacteria</taxon>
        <taxon>Pseudomonadales</taxon>
        <taxon>Pseudomonadaceae</taxon>
        <taxon>Pseudomonas</taxon>
    </lineage>
</organism>
<feature type="transmembrane region" description="Helical" evidence="9">
    <location>
        <begin position="949"/>
        <end position="971"/>
    </location>
</feature>
<sequence length="1178" mass="127270">MRFTDLFIRRPVLAMVVSLLILLLGLQAYHQLPLRQYPQMENAQITVTTLYPGANAETIQSLVTQPLQKSLAGAEGIDYMKSTSRQNVSVITLHSRTGADSDRLFTELLAKINEVRNQLPREAQDPVLSKVATDTTALMYLSFSSNTMSSAQVADYLQRVVQPRLSTLPGMADAEIIGNQTRAMRLWLDPIRLAGFGLSASDVSQAVNSYNVQSTAGEVTGAYVVTGVHANTLLRTAEDFEAITLKSTNDSQVRLGDVARVEIGAENYNSFSSFNGMPATYISIKPAPDANPLELGEQVREFILALQSQLPPDLAADIAFDSTQFIQASLDEVVTTLLEAVLIVVIVVFLFLGTLRSVIIPIVTIPLSLIGVMFFMQLMGYSINGLTLLAMVLAIGLVVDDAIVVMENIHRHIENGWSPFKAAIIGAREVCAPVIAMTITLAAVYAPIGFLQGLTGSLFKEFALTLAGAVVISGIVALTLSPMMCALLLRKGKPSQGFALTLDRIFERLKQRYLRLLQEVLNARPVVLVFAMIVMLLIPAMLMFTPSQLAPDEDKGVVFMLTQAPQASNLAYLNAHTKDFTSLFETLAEYQGSFQINGLNGAQSGIGGFLLKPWGERERTSMQILEQLREKLDSIPGLQVLAFNLPALPGTGEGLPFGFVISTPGDHQSLLDVAERVKQRAIDSGKFAYVDIDLAFDRPEVVIDIDRNKASQMGVSMQDLGLTLSTLLAETEINRFSMDGRHYKVIAQVEQAFRNTPDWLNHYYVKNAKGQLLPLSTLITVSEQKARPRQLNQFQQMNSVLIAGFPIVSMGDAIDTLRDIAQEEAPPGFTFDYSNATRQFVQEGGALWGSFGLALAIIGLVLAAQFESFRDPLVILVSVPLSVCGALVALFLGWSSLNIYTQIGLVTLIGLISKHGILIVEFANQLRREQGLTIREAVEQAAATRLRPILMTTLATVLGVVPLILASGAGAVSRFDIGLVIATGMSVGTLFTLFVLPCIYTLLAKPGMLPGSILPLPVYPSPFGGYGRLEILPQAPLLLSHALPAPLPGLSTLPAAPPGKDGVTFRFVGPNPSEEPEGAMPPQVDRRGCGAADRPATGGLHGLFYLPADPGLFQAQTARECRRGDGRRAAQATTLTISEYTEGLEGREPESGDCAGNQGYAARVRADSEEPPTAGTTS</sequence>
<evidence type="ECO:0000256" key="6">
    <source>
        <dbReference type="ARBA" id="ARBA00022989"/>
    </source>
</evidence>
<evidence type="ECO:0000256" key="3">
    <source>
        <dbReference type="ARBA" id="ARBA00022475"/>
    </source>
</evidence>
<evidence type="ECO:0000256" key="7">
    <source>
        <dbReference type="ARBA" id="ARBA00023136"/>
    </source>
</evidence>
<dbReference type="InterPro" id="IPR001036">
    <property type="entry name" value="Acrflvin-R"/>
</dbReference>
<dbReference type="NCBIfam" id="NF007133">
    <property type="entry name" value="PRK09579.1"/>
    <property type="match status" value="1"/>
</dbReference>
<accession>A0A5M9IPY0</accession>
<keyword evidence="2" id="KW-0813">Transport</keyword>
<dbReference type="GO" id="GO:0042910">
    <property type="term" value="F:xenobiotic transmembrane transporter activity"/>
    <property type="evidence" value="ECO:0007669"/>
    <property type="project" value="TreeGrafter"/>
</dbReference>
<gene>
    <name evidence="10" type="primary">bepE_2</name>
    <name evidence="10" type="ORF">FX985_04979</name>
</gene>
<feature type="transmembrane region" description="Helical" evidence="9">
    <location>
        <begin position="333"/>
        <end position="352"/>
    </location>
</feature>
<dbReference type="AlphaFoldDB" id="A0A5M9IPY0"/>
<dbReference type="PANTHER" id="PTHR32063">
    <property type="match status" value="1"/>
</dbReference>
<reference evidence="10 11" key="1">
    <citation type="journal article" date="2018" name="Plant Biotechnol. Rep.">
        <title>Diversity and antifungal activity of endophytic bacteria associated with Panax ginseng seedlings.</title>
        <authorList>
            <person name="Park J.M."/>
            <person name="Hong C.E."/>
            <person name="Jo S.H."/>
        </authorList>
    </citation>
    <scope>NUCLEOTIDE SEQUENCE [LARGE SCALE GENOMIC DNA]</scope>
    <source>
        <strain evidence="10 11">PgKB38</strain>
    </source>
</reference>
<dbReference type="Gene3D" id="1.20.1640.10">
    <property type="entry name" value="Multidrug efflux transporter AcrB transmembrane domain"/>
    <property type="match status" value="2"/>
</dbReference>
<keyword evidence="7 9" id="KW-0472">Membrane</keyword>
<feature type="transmembrane region" description="Helical" evidence="9">
    <location>
        <begin position="359"/>
        <end position="380"/>
    </location>
</feature>
<protein>
    <submittedName>
        <fullName evidence="10">Efflux pump membrane transporter BepE</fullName>
    </submittedName>
</protein>
<feature type="transmembrane region" description="Helical" evidence="9">
    <location>
        <begin position="462"/>
        <end position="489"/>
    </location>
</feature>
<evidence type="ECO:0000256" key="8">
    <source>
        <dbReference type="SAM" id="MobiDB-lite"/>
    </source>
</evidence>
<dbReference type="PRINTS" id="PR00702">
    <property type="entry name" value="ACRIFLAVINRP"/>
</dbReference>
<evidence type="ECO:0000256" key="1">
    <source>
        <dbReference type="ARBA" id="ARBA00004429"/>
    </source>
</evidence>
<dbReference type="FunFam" id="1.20.1640.10:FF:000001">
    <property type="entry name" value="Efflux pump membrane transporter"/>
    <property type="match status" value="1"/>
</dbReference>
<dbReference type="Gene3D" id="3.30.70.1440">
    <property type="entry name" value="Multidrug efflux transporter AcrB pore domain"/>
    <property type="match status" value="1"/>
</dbReference>
<name>A0A5M9IPY0_9PSED</name>
<dbReference type="PANTHER" id="PTHR32063:SF14">
    <property type="entry name" value="BLL4319 PROTEIN"/>
    <property type="match status" value="1"/>
</dbReference>
<evidence type="ECO:0000256" key="4">
    <source>
        <dbReference type="ARBA" id="ARBA00022519"/>
    </source>
</evidence>
<feature type="transmembrane region" description="Helical" evidence="9">
    <location>
        <begin position="977"/>
        <end position="1003"/>
    </location>
</feature>
<dbReference type="GO" id="GO:0005886">
    <property type="term" value="C:plasma membrane"/>
    <property type="evidence" value="ECO:0007669"/>
    <property type="project" value="UniProtKB-SubCell"/>
</dbReference>
<evidence type="ECO:0000256" key="5">
    <source>
        <dbReference type="ARBA" id="ARBA00022692"/>
    </source>
</evidence>
<dbReference type="Proteomes" id="UP000323425">
    <property type="component" value="Unassembled WGS sequence"/>
</dbReference>
<feature type="transmembrane region" description="Helical" evidence="9">
    <location>
        <begin position="386"/>
        <end position="409"/>
    </location>
</feature>
<dbReference type="SUPFAM" id="SSF82714">
    <property type="entry name" value="Multidrug efflux transporter AcrB TolC docking domain, DN and DC subdomains"/>
    <property type="match status" value="2"/>
</dbReference>
<feature type="transmembrane region" description="Helical" evidence="9">
    <location>
        <begin position="430"/>
        <end position="450"/>
    </location>
</feature>
<proteinExistence type="predicted"/>
<evidence type="ECO:0000313" key="11">
    <source>
        <dbReference type="Proteomes" id="UP000323425"/>
    </source>
</evidence>
<evidence type="ECO:0000313" key="10">
    <source>
        <dbReference type="EMBL" id="KAA8558617.1"/>
    </source>
</evidence>
<feature type="transmembrane region" description="Helical" evidence="9">
    <location>
        <begin position="899"/>
        <end position="920"/>
    </location>
</feature>
<evidence type="ECO:0000256" key="9">
    <source>
        <dbReference type="SAM" id="Phobius"/>
    </source>
</evidence>
<comment type="caution">
    <text evidence="10">The sequence shown here is derived from an EMBL/GenBank/DDBJ whole genome shotgun (WGS) entry which is preliminary data.</text>
</comment>
<dbReference type="SUPFAM" id="SSF82866">
    <property type="entry name" value="Multidrug efflux transporter AcrB transmembrane domain"/>
    <property type="match status" value="2"/>
</dbReference>
<dbReference type="SUPFAM" id="SSF82693">
    <property type="entry name" value="Multidrug efflux transporter AcrB pore domain, PN1, PN2, PC1 and PC2 subdomains"/>
    <property type="match status" value="4"/>
</dbReference>
<keyword evidence="6 9" id="KW-1133">Transmembrane helix</keyword>
<keyword evidence="4" id="KW-0997">Cell inner membrane</keyword>
<dbReference type="EMBL" id="VTFH01000002">
    <property type="protein sequence ID" value="KAA8558617.1"/>
    <property type="molecule type" value="Genomic_DNA"/>
</dbReference>
<keyword evidence="3" id="KW-1003">Cell membrane</keyword>
<dbReference type="Gene3D" id="3.30.70.1430">
    <property type="entry name" value="Multidrug efflux transporter AcrB pore domain"/>
    <property type="match status" value="2"/>
</dbReference>
<dbReference type="Pfam" id="PF00873">
    <property type="entry name" value="ACR_tran"/>
    <property type="match status" value="1"/>
</dbReference>
<feature type="transmembrane region" description="Helical" evidence="9">
    <location>
        <begin position="525"/>
        <end position="544"/>
    </location>
</feature>
<dbReference type="NCBIfam" id="NF033617">
    <property type="entry name" value="RND_permease_2"/>
    <property type="match status" value="1"/>
</dbReference>
<dbReference type="Gene3D" id="3.30.2090.10">
    <property type="entry name" value="Multidrug efflux transporter AcrB TolC docking domain, DN and DC subdomains"/>
    <property type="match status" value="2"/>
</dbReference>
<evidence type="ECO:0000256" key="2">
    <source>
        <dbReference type="ARBA" id="ARBA00022448"/>
    </source>
</evidence>
<dbReference type="Gene3D" id="3.30.70.1320">
    <property type="entry name" value="Multidrug efflux transporter AcrB pore domain like"/>
    <property type="match status" value="1"/>
</dbReference>
<feature type="region of interest" description="Disordered" evidence="8">
    <location>
        <begin position="1139"/>
        <end position="1178"/>
    </location>
</feature>
<dbReference type="InterPro" id="IPR027463">
    <property type="entry name" value="AcrB_DN_DC_subdom"/>
</dbReference>
<keyword evidence="5 9" id="KW-0812">Transmembrane</keyword>
<comment type="subcellular location">
    <subcellularLocation>
        <location evidence="1">Cell inner membrane</location>
        <topology evidence="1">Multi-pass membrane protein</topology>
    </subcellularLocation>
</comment>
<feature type="transmembrane region" description="Helical" evidence="9">
    <location>
        <begin position="845"/>
        <end position="866"/>
    </location>
</feature>
<feature type="transmembrane region" description="Helical" evidence="9">
    <location>
        <begin position="873"/>
        <end position="893"/>
    </location>
</feature>